<gene>
    <name evidence="2" type="ORF">NQ314_008857</name>
</gene>
<feature type="domain" description="PiggyBac transposable element-derived protein" evidence="1">
    <location>
        <begin position="11"/>
        <end position="72"/>
    </location>
</feature>
<organism evidence="2 3">
    <name type="scientific">Rhamnusium bicolor</name>
    <dbReference type="NCBI Taxonomy" id="1586634"/>
    <lineage>
        <taxon>Eukaryota</taxon>
        <taxon>Metazoa</taxon>
        <taxon>Ecdysozoa</taxon>
        <taxon>Arthropoda</taxon>
        <taxon>Hexapoda</taxon>
        <taxon>Insecta</taxon>
        <taxon>Pterygota</taxon>
        <taxon>Neoptera</taxon>
        <taxon>Endopterygota</taxon>
        <taxon>Coleoptera</taxon>
        <taxon>Polyphaga</taxon>
        <taxon>Cucujiformia</taxon>
        <taxon>Chrysomeloidea</taxon>
        <taxon>Cerambycidae</taxon>
        <taxon>Lepturinae</taxon>
        <taxon>Rhagiini</taxon>
        <taxon>Rhamnusium</taxon>
    </lineage>
</organism>
<accession>A0AAV8Y789</accession>
<comment type="caution">
    <text evidence="2">The sequence shown here is derived from an EMBL/GenBank/DDBJ whole genome shotgun (WGS) entry which is preliminary data.</text>
</comment>
<proteinExistence type="predicted"/>
<dbReference type="EMBL" id="JANEYF010002429">
    <property type="protein sequence ID" value="KAJ8946601.1"/>
    <property type="molecule type" value="Genomic_DNA"/>
</dbReference>
<reference evidence="2" key="1">
    <citation type="journal article" date="2023" name="Insect Mol. Biol.">
        <title>Genome sequencing provides insights into the evolution of gene families encoding plant cell wall-degrading enzymes in longhorned beetles.</title>
        <authorList>
            <person name="Shin N.R."/>
            <person name="Okamura Y."/>
            <person name="Kirsch R."/>
            <person name="Pauchet Y."/>
        </authorList>
    </citation>
    <scope>NUCLEOTIDE SEQUENCE</scope>
    <source>
        <strain evidence="2">RBIC_L_NR</strain>
    </source>
</reference>
<protein>
    <recommendedName>
        <fullName evidence="1">PiggyBac transposable element-derived protein domain-containing protein</fullName>
    </recommendedName>
</protein>
<dbReference type="Pfam" id="PF13843">
    <property type="entry name" value="DDE_Tnp_1_7"/>
    <property type="match status" value="1"/>
</dbReference>
<evidence type="ECO:0000313" key="3">
    <source>
        <dbReference type="Proteomes" id="UP001162156"/>
    </source>
</evidence>
<sequence length="115" mass="13388">MVHWCTPGALQNGSGKGHTTRVVLDLLEVRLDSGHSIYMDNFYNSYELDRQLTIRGTYCTGTLNVKRRHKDVLTKKTQKRGLLPDTLTTSWWQNGKTNVMFYIYPLNTETKWYSL</sequence>
<name>A0AAV8Y789_9CUCU</name>
<dbReference type="Proteomes" id="UP001162156">
    <property type="component" value="Unassembled WGS sequence"/>
</dbReference>
<evidence type="ECO:0000259" key="1">
    <source>
        <dbReference type="Pfam" id="PF13843"/>
    </source>
</evidence>
<keyword evidence="3" id="KW-1185">Reference proteome</keyword>
<dbReference type="InterPro" id="IPR029526">
    <property type="entry name" value="PGBD"/>
</dbReference>
<evidence type="ECO:0000313" key="2">
    <source>
        <dbReference type="EMBL" id="KAJ8946601.1"/>
    </source>
</evidence>
<dbReference type="AlphaFoldDB" id="A0AAV8Y789"/>